<dbReference type="InterPro" id="IPR025983">
    <property type="entry name" value="Cys_rich_CPCC"/>
</dbReference>
<evidence type="ECO:0000256" key="1">
    <source>
        <dbReference type="SAM" id="MobiDB-lite"/>
    </source>
</evidence>
<gene>
    <name evidence="3" type="ORF">C6P99_26370</name>
</gene>
<protein>
    <recommendedName>
        <fullName evidence="2">Cysteine-rich CPCC domain-containing protein</fullName>
    </recommendedName>
</protein>
<dbReference type="AlphaFoldDB" id="A0AB37ANY6"/>
<evidence type="ECO:0000313" key="3">
    <source>
        <dbReference type="EMBL" id="PRE41669.1"/>
    </source>
</evidence>
<evidence type="ECO:0000313" key="4">
    <source>
        <dbReference type="Proteomes" id="UP000237811"/>
    </source>
</evidence>
<feature type="domain" description="Cysteine-rich CPCC" evidence="2">
    <location>
        <begin position="10"/>
        <end position="84"/>
    </location>
</feature>
<comment type="caution">
    <text evidence="3">The sequence shown here is derived from an EMBL/GenBank/DDBJ whole genome shotgun (WGS) entry which is preliminary data.</text>
</comment>
<feature type="region of interest" description="Disordered" evidence="1">
    <location>
        <begin position="66"/>
        <end position="89"/>
    </location>
</feature>
<reference evidence="3 4" key="1">
    <citation type="submission" date="2018-03" db="EMBL/GenBank/DDBJ databases">
        <authorList>
            <person name="Nguyen K."/>
            <person name="Fouts D."/>
            <person name="Sutton G."/>
        </authorList>
    </citation>
    <scope>NUCLEOTIDE SEQUENCE [LARGE SCALE GENOMIC DNA]</scope>
    <source>
        <strain evidence="3 4">AU14328</strain>
    </source>
</reference>
<evidence type="ECO:0000259" key="2">
    <source>
        <dbReference type="Pfam" id="PF14206"/>
    </source>
</evidence>
<accession>A0AB37ANY6</accession>
<organism evidence="3 4">
    <name type="scientific">Burkholderia multivorans</name>
    <dbReference type="NCBI Taxonomy" id="87883"/>
    <lineage>
        <taxon>Bacteria</taxon>
        <taxon>Pseudomonadati</taxon>
        <taxon>Pseudomonadota</taxon>
        <taxon>Betaproteobacteria</taxon>
        <taxon>Burkholderiales</taxon>
        <taxon>Burkholderiaceae</taxon>
        <taxon>Burkholderia</taxon>
        <taxon>Burkholderia cepacia complex</taxon>
    </lineage>
</organism>
<dbReference type="Proteomes" id="UP000237811">
    <property type="component" value="Unassembled WGS sequence"/>
</dbReference>
<dbReference type="EMBL" id="PVFR01000081">
    <property type="protein sequence ID" value="PRE41669.1"/>
    <property type="molecule type" value="Genomic_DNA"/>
</dbReference>
<dbReference type="RefSeq" id="WP_105778175.1">
    <property type="nucleotide sequence ID" value="NZ_PVFQ01000015.1"/>
</dbReference>
<dbReference type="Pfam" id="PF14206">
    <property type="entry name" value="Cys_rich_CPCC"/>
    <property type="match status" value="1"/>
</dbReference>
<proteinExistence type="predicted"/>
<name>A0AB37ANY6_9BURK</name>
<sequence length="89" mass="9809">MISIRDLPIRCPCCRSKTLGERGGFEICSVCFWQDDGQDDEDADKVLGGPNGDLSLTAGRANYRSFGASRRQDLPHVRPPLPDEMPDGE</sequence>